<keyword evidence="1" id="KW-0472">Membrane</keyword>
<sequence length="394" mass="40192">MNRTTGSGWLAAALILSTLTWILPNGASAAVLRHAENFVLPRSETIHDDLYAAGRVVDVQGTVDGDLIVAGQTITIGGVVTGDVIAAGRDITISGSVGGSVRATGSAVSIDGTVAHDVVAGCGNFVSGPHASIGRDALVGAGTASLGGKVSRDVRAGTGSATFSGSVGGTVYAHAREVRLADGAVLEHDLFYTSRNAVEKAPGATVRGKIEQRVPPPEHRRRGPLHAVLHWIRMIIGFTILGLLFYLVFTRLGPRSVDTLGRAPLPSLGIGIVLALLLPAAAASLFILGLMVGGWWVALGLMPLYLFLVASGYVIAATSVGRWILARAGRGGASIGWAMVLGLVALGLLGAIPILGKLVCVAASLCGLGAVGITWFRTRRGTVTAGTAPASPAV</sequence>
<feature type="transmembrane region" description="Helical" evidence="1">
    <location>
        <begin position="304"/>
        <end position="325"/>
    </location>
</feature>
<proteinExistence type="predicted"/>
<feature type="transmembrane region" description="Helical" evidence="1">
    <location>
        <begin position="332"/>
        <end position="352"/>
    </location>
</feature>
<feature type="transmembrane region" description="Helical" evidence="1">
    <location>
        <begin position="270"/>
        <end position="298"/>
    </location>
</feature>
<organism evidence="2 3">
    <name type="scientific">Eiseniibacteriota bacterium</name>
    <dbReference type="NCBI Taxonomy" id="2212470"/>
    <lineage>
        <taxon>Bacteria</taxon>
        <taxon>Candidatus Eiseniibacteriota</taxon>
    </lineage>
</organism>
<evidence type="ECO:0000256" key="1">
    <source>
        <dbReference type="SAM" id="Phobius"/>
    </source>
</evidence>
<gene>
    <name evidence="2" type="ORF">E6K71_01245</name>
</gene>
<dbReference type="AlphaFoldDB" id="A0A538SHQ3"/>
<accession>A0A538SHQ3</accession>
<feature type="transmembrane region" description="Helical" evidence="1">
    <location>
        <begin position="358"/>
        <end position="376"/>
    </location>
</feature>
<name>A0A538SHQ3_UNCEI</name>
<keyword evidence="1" id="KW-0812">Transmembrane</keyword>
<evidence type="ECO:0000313" key="3">
    <source>
        <dbReference type="Proteomes" id="UP000316292"/>
    </source>
</evidence>
<feature type="transmembrane region" description="Helical" evidence="1">
    <location>
        <begin position="228"/>
        <end position="249"/>
    </location>
</feature>
<keyword evidence="1" id="KW-1133">Transmembrane helix</keyword>
<reference evidence="2 3" key="1">
    <citation type="journal article" date="2019" name="Nat. Microbiol.">
        <title>Mediterranean grassland soil C-N compound turnover is dependent on rainfall and depth, and is mediated by genomically divergent microorganisms.</title>
        <authorList>
            <person name="Diamond S."/>
            <person name="Andeer P.F."/>
            <person name="Li Z."/>
            <person name="Crits-Christoph A."/>
            <person name="Burstein D."/>
            <person name="Anantharaman K."/>
            <person name="Lane K.R."/>
            <person name="Thomas B.C."/>
            <person name="Pan C."/>
            <person name="Northen T.R."/>
            <person name="Banfield J.F."/>
        </authorList>
    </citation>
    <scope>NUCLEOTIDE SEQUENCE [LARGE SCALE GENOMIC DNA]</scope>
    <source>
        <strain evidence="2">WS_1</strain>
    </source>
</reference>
<comment type="caution">
    <text evidence="2">The sequence shown here is derived from an EMBL/GenBank/DDBJ whole genome shotgun (WGS) entry which is preliminary data.</text>
</comment>
<protein>
    <submittedName>
        <fullName evidence="2">Polymer-forming cytoskeletal protein</fullName>
    </submittedName>
</protein>
<evidence type="ECO:0000313" key="2">
    <source>
        <dbReference type="EMBL" id="TMQ50890.1"/>
    </source>
</evidence>
<dbReference type="EMBL" id="VBOR01000026">
    <property type="protein sequence ID" value="TMQ50890.1"/>
    <property type="molecule type" value="Genomic_DNA"/>
</dbReference>
<dbReference type="Proteomes" id="UP000316292">
    <property type="component" value="Unassembled WGS sequence"/>
</dbReference>